<accession>A0ABV6YJ38</accession>
<feature type="chain" id="PRO_5045926562" evidence="5">
    <location>
        <begin position="27"/>
        <end position="614"/>
    </location>
</feature>
<keyword evidence="4" id="KW-0720">Serine protease</keyword>
<name>A0ABV6YJ38_UNCEI</name>
<evidence type="ECO:0000259" key="6">
    <source>
        <dbReference type="Pfam" id="PF00082"/>
    </source>
</evidence>
<evidence type="ECO:0000256" key="4">
    <source>
        <dbReference type="ARBA" id="ARBA00022825"/>
    </source>
</evidence>
<dbReference type="InterPro" id="IPR036852">
    <property type="entry name" value="Peptidase_S8/S53_dom_sf"/>
</dbReference>
<evidence type="ECO:0000256" key="5">
    <source>
        <dbReference type="SAM" id="SignalP"/>
    </source>
</evidence>
<evidence type="ECO:0000313" key="7">
    <source>
        <dbReference type="EMBL" id="MFC1572351.1"/>
    </source>
</evidence>
<dbReference type="EMBL" id="JBHPKH010000012">
    <property type="protein sequence ID" value="MFC1572351.1"/>
    <property type="molecule type" value="Genomic_DNA"/>
</dbReference>
<dbReference type="SUPFAM" id="SSF52743">
    <property type="entry name" value="Subtilisin-like"/>
    <property type="match status" value="1"/>
</dbReference>
<gene>
    <name evidence="7" type="ORF">ACFL6M_02015</name>
</gene>
<keyword evidence="8" id="KW-1185">Reference proteome</keyword>
<dbReference type="PANTHER" id="PTHR43806">
    <property type="entry name" value="PEPTIDASE S8"/>
    <property type="match status" value="1"/>
</dbReference>
<keyword evidence="5" id="KW-0732">Signal</keyword>
<evidence type="ECO:0000313" key="8">
    <source>
        <dbReference type="Proteomes" id="UP001593833"/>
    </source>
</evidence>
<dbReference type="Pfam" id="PF00082">
    <property type="entry name" value="Peptidase_S8"/>
    <property type="match status" value="1"/>
</dbReference>
<comment type="caution">
    <text evidence="7">The sequence shown here is derived from an EMBL/GenBank/DDBJ whole genome shotgun (WGS) entry which is preliminary data.</text>
</comment>
<dbReference type="InterPro" id="IPR000209">
    <property type="entry name" value="Peptidase_S8/S53_dom"/>
</dbReference>
<dbReference type="PANTHER" id="PTHR43806:SF11">
    <property type="entry name" value="CEREVISIN-RELATED"/>
    <property type="match status" value="1"/>
</dbReference>
<dbReference type="InterPro" id="IPR023828">
    <property type="entry name" value="Peptidase_S8_Ser-AS"/>
</dbReference>
<keyword evidence="3" id="KW-0378">Hydrolase</keyword>
<reference evidence="7 8" key="1">
    <citation type="submission" date="2024-09" db="EMBL/GenBank/DDBJ databases">
        <authorList>
            <person name="D'Angelo T."/>
        </authorList>
    </citation>
    <scope>NUCLEOTIDE SEQUENCE [LARGE SCALE GENOMIC DNA]</scope>
    <source>
        <strain evidence="7">SAG AM-320-E07</strain>
    </source>
</reference>
<evidence type="ECO:0000256" key="2">
    <source>
        <dbReference type="ARBA" id="ARBA00022670"/>
    </source>
</evidence>
<feature type="signal peptide" evidence="5">
    <location>
        <begin position="1"/>
        <end position="26"/>
    </location>
</feature>
<dbReference type="PROSITE" id="PS00138">
    <property type="entry name" value="SUBTILASE_SER"/>
    <property type="match status" value="1"/>
</dbReference>
<feature type="domain" description="Peptidase S8/S53" evidence="6">
    <location>
        <begin position="169"/>
        <end position="537"/>
    </location>
</feature>
<evidence type="ECO:0000256" key="3">
    <source>
        <dbReference type="ARBA" id="ARBA00022801"/>
    </source>
</evidence>
<proteinExistence type="inferred from homology"/>
<dbReference type="InterPro" id="IPR050131">
    <property type="entry name" value="Peptidase_S8_subtilisin-like"/>
</dbReference>
<sequence>MHNSRSMSWLGPALFAALAVSLTSSAGGGQISFVPQKAPVLDLPLTRSLYDAEQRALTDGVETSVLQAEFALQGLHLNDAGLMHVEIVGPPGSPAVSEDFVESFGGTNRTRWRHRGSLLLPISEMSNIARALPDGYLLLPPDISQSTEVQGEGPAVTNSFSYYYNGAGGDGMKIAIIDGGFSGLTAARNNGDGPPTYVGVKYDDDPFESGGTHGTGCTEAAFDHCPQASWRLYRHIDLTTFADAVENAVDNDVDIISASISWFNLGWNDNSGDACASANHASDNGILFLTASGNYAERHWQGDFNPGYGSEDWHDWTPGDEDNSIIISSGDELRSFLQWNGSPDDPDYDLYLFDGAGNELASGTEVLTYDKISWTNNTGSDKTVYLAVYRASGGVTDFELFASLGRSMQHSVAWSSTTSPSNATGDNVVSVGAVHWEDYDSPNGTGGIVASYSSQGPSNDGMLLPDICGPTSTTGFTYPGGFGGTSCATPNIAGALCAFWSADRLLGTHAPYWLISKQAALWRDWGAAGNDNIYGHGGGILIDYVPNTLWVARDYGNFFDYRSFPFYRVQSAHNAATEGGRLLIFPGGDYPEGVTLTKALTVETVEYPAVLGDE</sequence>
<comment type="similarity">
    <text evidence="1">Belongs to the peptidase S8 family.</text>
</comment>
<dbReference type="Gene3D" id="3.40.50.200">
    <property type="entry name" value="Peptidase S8/S53 domain"/>
    <property type="match status" value="1"/>
</dbReference>
<protein>
    <submittedName>
        <fullName evidence="7">S8 family serine peptidase</fullName>
    </submittedName>
</protein>
<dbReference type="Gene3D" id="2.60.120.380">
    <property type="match status" value="1"/>
</dbReference>
<keyword evidence="2" id="KW-0645">Protease</keyword>
<dbReference type="Proteomes" id="UP001593833">
    <property type="component" value="Unassembled WGS sequence"/>
</dbReference>
<evidence type="ECO:0000256" key="1">
    <source>
        <dbReference type="ARBA" id="ARBA00011073"/>
    </source>
</evidence>
<organism evidence="7 8">
    <name type="scientific">Eiseniibacteriota bacterium</name>
    <dbReference type="NCBI Taxonomy" id="2212470"/>
    <lineage>
        <taxon>Bacteria</taxon>
        <taxon>Candidatus Eiseniibacteriota</taxon>
    </lineage>
</organism>